<evidence type="ECO:0000256" key="2">
    <source>
        <dbReference type="ARBA" id="ARBA00009045"/>
    </source>
</evidence>
<feature type="transmembrane region" description="Helical" evidence="7">
    <location>
        <begin position="53"/>
        <end position="72"/>
    </location>
</feature>
<evidence type="ECO:0000259" key="8">
    <source>
        <dbReference type="Pfam" id="PF01694"/>
    </source>
</evidence>
<feature type="transmembrane region" description="Helical" evidence="7">
    <location>
        <begin position="163"/>
        <end position="181"/>
    </location>
</feature>
<keyword evidence="6 7" id="KW-0472">Membrane</keyword>
<evidence type="ECO:0000256" key="1">
    <source>
        <dbReference type="ARBA" id="ARBA00004141"/>
    </source>
</evidence>
<dbReference type="PANTHER" id="PTHR43731">
    <property type="entry name" value="RHOMBOID PROTEASE"/>
    <property type="match status" value="1"/>
</dbReference>
<feature type="transmembrane region" description="Helical" evidence="7">
    <location>
        <begin position="138"/>
        <end position="157"/>
    </location>
</feature>
<feature type="transmembrane region" description="Helical" evidence="7">
    <location>
        <begin position="242"/>
        <end position="264"/>
    </location>
</feature>
<keyword evidence="4" id="KW-0378">Hydrolase</keyword>
<evidence type="ECO:0000256" key="3">
    <source>
        <dbReference type="ARBA" id="ARBA00022692"/>
    </source>
</evidence>
<organism evidence="9 10">
    <name type="scientific">Micrococcus lylae</name>
    <dbReference type="NCBI Taxonomy" id="1273"/>
    <lineage>
        <taxon>Bacteria</taxon>
        <taxon>Bacillati</taxon>
        <taxon>Actinomycetota</taxon>
        <taxon>Actinomycetes</taxon>
        <taxon>Micrococcales</taxon>
        <taxon>Micrococcaceae</taxon>
        <taxon>Micrococcus</taxon>
    </lineage>
</organism>
<sequence length="273" mass="28849">MACVDCRRPACLECQAGTTASGHVVCRECAARRAHDRAAGVPRRRSVLRDTPSLIWGLLGLNVLVYVGQWLTLDGPADLTALGWYAPGQTSTVIMEPYRMLSNAFLHSLQNPGHLLLNMLALWMLGRALVRPLGPVRFLTLYVLSALGGSVAVLWLSDPLTPVLGASGAIYGLFAAVFVLARARGGNIRSLTVLLVVNLVFSLTVPGISWQGHVGGLVAGALTAGCYELLGPGSRLGKRAPWVQWAGVVAVLALLVVLAAFGAARITPAVLWG</sequence>
<feature type="transmembrane region" description="Helical" evidence="7">
    <location>
        <begin position="105"/>
        <end position="126"/>
    </location>
</feature>
<comment type="caution">
    <text evidence="9">The sequence shown here is derived from an EMBL/GenBank/DDBJ whole genome shotgun (WGS) entry which is preliminary data.</text>
</comment>
<dbReference type="InterPro" id="IPR035952">
    <property type="entry name" value="Rhomboid-like_sf"/>
</dbReference>
<evidence type="ECO:0000256" key="6">
    <source>
        <dbReference type="ARBA" id="ARBA00023136"/>
    </source>
</evidence>
<keyword evidence="3 7" id="KW-0812">Transmembrane</keyword>
<reference evidence="9 10" key="1">
    <citation type="submission" date="2019-03" db="EMBL/GenBank/DDBJ databases">
        <title>Reclassification of Micrococcus aloeverae and Micrococcus yunnanensis as later heterotypic synonyms of Micrococcus luteus.</title>
        <authorList>
            <person name="Huang C.-H."/>
        </authorList>
    </citation>
    <scope>NUCLEOTIDE SEQUENCE [LARGE SCALE GENOMIC DNA]</scope>
    <source>
        <strain evidence="9 10">BCRC 12151</strain>
    </source>
</reference>
<dbReference type="InterPro" id="IPR022764">
    <property type="entry name" value="Peptidase_S54_rhomboid_dom"/>
</dbReference>
<comment type="subcellular location">
    <subcellularLocation>
        <location evidence="1">Membrane</location>
        <topology evidence="1">Multi-pass membrane protein</topology>
    </subcellularLocation>
</comment>
<evidence type="ECO:0000313" key="10">
    <source>
        <dbReference type="Proteomes" id="UP000297477"/>
    </source>
</evidence>
<dbReference type="Gene3D" id="1.20.1540.10">
    <property type="entry name" value="Rhomboid-like"/>
    <property type="match status" value="1"/>
</dbReference>
<dbReference type="Proteomes" id="UP000297477">
    <property type="component" value="Unassembled WGS sequence"/>
</dbReference>
<dbReference type="RefSeq" id="WP_082740128.1">
    <property type="nucleotide sequence ID" value="NZ_SPKT01000023.1"/>
</dbReference>
<dbReference type="InterPro" id="IPR050925">
    <property type="entry name" value="Rhomboid_protease_S54"/>
</dbReference>
<dbReference type="SUPFAM" id="SSF144091">
    <property type="entry name" value="Rhomboid-like"/>
    <property type="match status" value="1"/>
</dbReference>
<gene>
    <name evidence="9" type="ORF">E4A49_10110</name>
</gene>
<dbReference type="GO" id="GO:0006508">
    <property type="term" value="P:proteolysis"/>
    <property type="evidence" value="ECO:0007669"/>
    <property type="project" value="UniProtKB-KW"/>
</dbReference>
<dbReference type="PANTHER" id="PTHR43731:SF14">
    <property type="entry name" value="PRESENILIN-ASSOCIATED RHOMBOID-LIKE PROTEIN, MITOCHONDRIAL"/>
    <property type="match status" value="1"/>
</dbReference>
<evidence type="ECO:0000256" key="4">
    <source>
        <dbReference type="ARBA" id="ARBA00022801"/>
    </source>
</evidence>
<keyword evidence="5 7" id="KW-1133">Transmembrane helix</keyword>
<dbReference type="EMBL" id="SPKT01000023">
    <property type="protein sequence ID" value="TFH98133.1"/>
    <property type="molecule type" value="Genomic_DNA"/>
</dbReference>
<dbReference type="Pfam" id="PF01694">
    <property type="entry name" value="Rhomboid"/>
    <property type="match status" value="1"/>
</dbReference>
<dbReference type="GO" id="GO:0008233">
    <property type="term" value="F:peptidase activity"/>
    <property type="evidence" value="ECO:0007669"/>
    <property type="project" value="UniProtKB-KW"/>
</dbReference>
<name>A0ABY2K1J5_9MICC</name>
<proteinExistence type="inferred from homology"/>
<keyword evidence="10" id="KW-1185">Reference proteome</keyword>
<accession>A0ABY2K1J5</accession>
<evidence type="ECO:0000256" key="5">
    <source>
        <dbReference type="ARBA" id="ARBA00022989"/>
    </source>
</evidence>
<comment type="similarity">
    <text evidence="2">Belongs to the peptidase S54 family.</text>
</comment>
<feature type="domain" description="Peptidase S54 rhomboid" evidence="8">
    <location>
        <begin position="96"/>
        <end position="224"/>
    </location>
</feature>
<feature type="transmembrane region" description="Helical" evidence="7">
    <location>
        <begin position="188"/>
        <end position="208"/>
    </location>
</feature>
<protein>
    <submittedName>
        <fullName evidence="9">Rhomboid family intramembrane serine protease</fullName>
    </submittedName>
</protein>
<keyword evidence="9" id="KW-0645">Protease</keyword>
<evidence type="ECO:0000313" key="9">
    <source>
        <dbReference type="EMBL" id="TFH98133.1"/>
    </source>
</evidence>
<evidence type="ECO:0000256" key="7">
    <source>
        <dbReference type="SAM" id="Phobius"/>
    </source>
</evidence>